<dbReference type="EMBL" id="CP051487">
    <property type="protein sequence ID" value="QJC78126.1"/>
    <property type="molecule type" value="Genomic_DNA"/>
</dbReference>
<accession>A0AAE6ZUA8</accession>
<keyword evidence="1" id="KW-0472">Membrane</keyword>
<protein>
    <recommendedName>
        <fullName evidence="4">DUF4760 domain-containing protein</fullName>
    </recommendedName>
</protein>
<organism evidence="2 3">
    <name type="scientific">Pseudomonas umsongensis</name>
    <dbReference type="NCBI Taxonomy" id="198618"/>
    <lineage>
        <taxon>Bacteria</taxon>
        <taxon>Pseudomonadati</taxon>
        <taxon>Pseudomonadota</taxon>
        <taxon>Gammaproteobacteria</taxon>
        <taxon>Pseudomonadales</taxon>
        <taxon>Pseudomonadaceae</taxon>
        <taxon>Pseudomonas</taxon>
    </lineage>
</organism>
<feature type="transmembrane region" description="Helical" evidence="1">
    <location>
        <begin position="15"/>
        <end position="38"/>
    </location>
</feature>
<evidence type="ECO:0000313" key="3">
    <source>
        <dbReference type="Proteomes" id="UP000501367"/>
    </source>
</evidence>
<keyword evidence="1" id="KW-1133">Transmembrane helix</keyword>
<sequence length="169" mass="19086">MTTSLTVYEVFTNSLPVIIGGALAIVGGISGQVVVHFLSSRRERNKLLVAKAEAIVKALYAHPQWLSDKYEALIFRNEEHDAPSPLIEARMLQSLYFPELTAEVLAIMVAQQPLIKFIFDQRIARMTSQENWLKTFDRTPYDEAYKTHLSALSNAVQKSVTLAKRHLEV</sequence>
<evidence type="ECO:0000313" key="2">
    <source>
        <dbReference type="EMBL" id="QJC78126.1"/>
    </source>
</evidence>
<evidence type="ECO:0008006" key="4">
    <source>
        <dbReference type="Google" id="ProtNLM"/>
    </source>
</evidence>
<proteinExistence type="predicted"/>
<dbReference type="KEGG" id="pum:HGP31_07345"/>
<name>A0AAE6ZUA8_9PSED</name>
<keyword evidence="1" id="KW-0812">Transmembrane</keyword>
<dbReference type="Proteomes" id="UP000501367">
    <property type="component" value="Chromosome"/>
</dbReference>
<gene>
    <name evidence="2" type="ORF">HGP31_07345</name>
</gene>
<dbReference type="AlphaFoldDB" id="A0AAE6ZUA8"/>
<dbReference type="GeneID" id="72193382"/>
<reference evidence="2 3" key="1">
    <citation type="submission" date="2020-04" db="EMBL/GenBank/DDBJ databases">
        <authorList>
            <person name="Yao Y."/>
            <person name="He Z."/>
        </authorList>
    </citation>
    <scope>NUCLEOTIDE SEQUENCE [LARGE SCALE GENOMIC DNA]</scope>
    <source>
        <strain evidence="2 3">CY-1</strain>
    </source>
</reference>
<dbReference type="RefSeq" id="WP_168757388.1">
    <property type="nucleotide sequence ID" value="NZ_CP051487.1"/>
</dbReference>
<evidence type="ECO:0000256" key="1">
    <source>
        <dbReference type="SAM" id="Phobius"/>
    </source>
</evidence>